<name>A0A928VMN0_9CYAN</name>
<protein>
    <submittedName>
        <fullName evidence="3">Glycosyltransferase</fullName>
    </submittedName>
</protein>
<comment type="caution">
    <text evidence="3">The sequence shown here is derived from an EMBL/GenBank/DDBJ whole genome shotgun (WGS) entry which is preliminary data.</text>
</comment>
<dbReference type="PANTHER" id="PTHR12526:SF630">
    <property type="entry name" value="GLYCOSYLTRANSFERASE"/>
    <property type="match status" value="1"/>
</dbReference>
<evidence type="ECO:0000259" key="2">
    <source>
        <dbReference type="Pfam" id="PF13439"/>
    </source>
</evidence>
<feature type="domain" description="Glycosyl transferase family 1" evidence="1">
    <location>
        <begin position="191"/>
        <end position="346"/>
    </location>
</feature>
<dbReference type="CDD" id="cd03811">
    <property type="entry name" value="GT4_GT28_WabH-like"/>
    <property type="match status" value="1"/>
</dbReference>
<evidence type="ECO:0000313" key="3">
    <source>
        <dbReference type="EMBL" id="MBE9030417.1"/>
    </source>
</evidence>
<evidence type="ECO:0000259" key="1">
    <source>
        <dbReference type="Pfam" id="PF00534"/>
    </source>
</evidence>
<gene>
    <name evidence="3" type="ORF">IQ266_11805</name>
</gene>
<dbReference type="InterPro" id="IPR001296">
    <property type="entry name" value="Glyco_trans_1"/>
</dbReference>
<feature type="domain" description="Glycosyltransferase subfamily 4-like N-terminal" evidence="2">
    <location>
        <begin position="14"/>
        <end position="171"/>
    </location>
</feature>
<sequence>MTDVAIFVMDLRGGGAERVMLNLADGLSRSGLKVDLVLVQAVGEYVDAIPPQLRVINLNCHRLVNAIPALRAYLQQRRPKALISALEDTNIAAIIAKHWSRMPMRLIVTVHNQLSQEVKHAQNLKRRFVPYLIRWVYPWADAVVGVSQGVVLDLLQFGTPKARTHAIYNPIITPSFRARPQVAIDHPWFAAGQPPVILGVGRLNEQKDFVTLIRAFAQVRQHRVARLMILGEGAERSRLESLVAELELEADVSLPGFVSNPYDYMAAVDVVALSSAWEGFGNVLVEAMAMGTPVVSTDCQSGPAEILENGQYGKLVPVKDEFAMATAILETLQQSPSPAVLKERANDFSLEKVLGHYQQLLSLSF</sequence>
<dbReference type="SUPFAM" id="SSF53756">
    <property type="entry name" value="UDP-Glycosyltransferase/glycogen phosphorylase"/>
    <property type="match status" value="1"/>
</dbReference>
<proteinExistence type="predicted"/>
<dbReference type="InterPro" id="IPR028098">
    <property type="entry name" value="Glyco_trans_4-like_N"/>
</dbReference>
<dbReference type="Pfam" id="PF13439">
    <property type="entry name" value="Glyco_transf_4"/>
    <property type="match status" value="1"/>
</dbReference>
<dbReference type="EMBL" id="JADEXQ010000035">
    <property type="protein sequence ID" value="MBE9030417.1"/>
    <property type="molecule type" value="Genomic_DNA"/>
</dbReference>
<dbReference type="PANTHER" id="PTHR12526">
    <property type="entry name" value="GLYCOSYLTRANSFERASE"/>
    <property type="match status" value="1"/>
</dbReference>
<organism evidence="3 4">
    <name type="scientific">Romeriopsis navalis LEGE 11480</name>
    <dbReference type="NCBI Taxonomy" id="2777977"/>
    <lineage>
        <taxon>Bacteria</taxon>
        <taxon>Bacillati</taxon>
        <taxon>Cyanobacteriota</taxon>
        <taxon>Cyanophyceae</taxon>
        <taxon>Leptolyngbyales</taxon>
        <taxon>Leptolyngbyaceae</taxon>
        <taxon>Romeriopsis</taxon>
        <taxon>Romeriopsis navalis</taxon>
    </lineage>
</organism>
<dbReference type="Pfam" id="PF00534">
    <property type="entry name" value="Glycos_transf_1"/>
    <property type="match status" value="1"/>
</dbReference>
<keyword evidence="4" id="KW-1185">Reference proteome</keyword>
<dbReference type="AlphaFoldDB" id="A0A928VMN0"/>
<reference evidence="3" key="1">
    <citation type="submission" date="2020-10" db="EMBL/GenBank/DDBJ databases">
        <authorList>
            <person name="Castelo-Branco R."/>
            <person name="Eusebio N."/>
            <person name="Adriana R."/>
            <person name="Vieira A."/>
            <person name="Brugerolle De Fraissinette N."/>
            <person name="Rezende De Castro R."/>
            <person name="Schneider M.P."/>
            <person name="Vasconcelos V."/>
            <person name="Leao P.N."/>
        </authorList>
    </citation>
    <scope>NUCLEOTIDE SEQUENCE</scope>
    <source>
        <strain evidence="3">LEGE 11480</strain>
    </source>
</reference>
<dbReference type="Proteomes" id="UP000625316">
    <property type="component" value="Unassembled WGS sequence"/>
</dbReference>
<accession>A0A928VMN0</accession>
<dbReference type="GO" id="GO:0016757">
    <property type="term" value="F:glycosyltransferase activity"/>
    <property type="evidence" value="ECO:0007669"/>
    <property type="project" value="InterPro"/>
</dbReference>
<dbReference type="Gene3D" id="3.40.50.2000">
    <property type="entry name" value="Glycogen Phosphorylase B"/>
    <property type="match status" value="2"/>
</dbReference>
<dbReference type="RefSeq" id="WP_264325241.1">
    <property type="nucleotide sequence ID" value="NZ_JADEXQ010000035.1"/>
</dbReference>
<evidence type="ECO:0000313" key="4">
    <source>
        <dbReference type="Proteomes" id="UP000625316"/>
    </source>
</evidence>